<reference evidence="2 3" key="1">
    <citation type="submission" date="2022-11" db="EMBL/GenBank/DDBJ databases">
        <title>Viruses from the air-sea interface of a natural surface slick.</title>
        <authorList>
            <person name="Rahlff J."/>
            <person name="Holmfeldt K."/>
        </authorList>
    </citation>
    <scope>NUCLEOTIDE SEQUENCE [LARGE SCALE GENOMIC DNA]</scope>
    <source>
        <strain evidence="2 3">SMS4</strain>
    </source>
</reference>
<dbReference type="RefSeq" id="WP_305977295.1">
    <property type="nucleotide sequence ID" value="NZ_JAPJDZ010000101.1"/>
</dbReference>
<organism evidence="2 3">
    <name type="scientific">Rheinheimera baltica</name>
    <dbReference type="NCBI Taxonomy" id="67576"/>
    <lineage>
        <taxon>Bacteria</taxon>
        <taxon>Pseudomonadati</taxon>
        <taxon>Pseudomonadota</taxon>
        <taxon>Gammaproteobacteria</taxon>
        <taxon>Chromatiales</taxon>
        <taxon>Chromatiaceae</taxon>
        <taxon>Rheinheimera</taxon>
    </lineage>
</organism>
<accession>A0ABT9I415</accession>
<dbReference type="EMBL" id="JAPJDZ010000101">
    <property type="protein sequence ID" value="MDP5138132.1"/>
    <property type="molecule type" value="Genomic_DNA"/>
</dbReference>
<name>A0ABT9I415_9GAMM</name>
<feature type="domain" description="Spore protein YkvP/CgeB glycosyl transferase-like" evidence="1">
    <location>
        <begin position="263"/>
        <end position="375"/>
    </location>
</feature>
<dbReference type="SUPFAM" id="SSF53756">
    <property type="entry name" value="UDP-Glycosyltransferase/glycogen phosphorylase"/>
    <property type="match status" value="2"/>
</dbReference>
<proteinExistence type="predicted"/>
<dbReference type="InterPro" id="IPR055259">
    <property type="entry name" value="YkvP/CgeB_Glyco_trans-like"/>
</dbReference>
<evidence type="ECO:0000313" key="2">
    <source>
        <dbReference type="EMBL" id="MDP5138132.1"/>
    </source>
</evidence>
<dbReference type="Gene3D" id="3.40.50.2000">
    <property type="entry name" value="Glycogen Phosphorylase B"/>
    <property type="match status" value="3"/>
</dbReference>
<dbReference type="Pfam" id="PF13524">
    <property type="entry name" value="Glyco_trans_1_2"/>
    <property type="match status" value="1"/>
</dbReference>
<comment type="caution">
    <text evidence="2">The sequence shown here is derived from an EMBL/GenBank/DDBJ whole genome shotgun (WGS) entry which is preliminary data.</text>
</comment>
<gene>
    <name evidence="2" type="ORF">ORJ04_19470</name>
</gene>
<keyword evidence="3" id="KW-1185">Reference proteome</keyword>
<sequence>MSKRVLICANPDLNFIDGSSIWLQTIALAVTATGKTSVDFIAKSRPERAELFAPVQECAAINIIDGSAAAHWQGKSYRRITLPMMAELAVKLHQQQPYDVVIVRGTEIATSLLAQPQLLARCWLYLTDIPQSVELYSPELKQQMQQLAQGCGKLLCQTSGFKALWQQLVPTLASDKIAIYTPVIPDLPANVSRIDQRLATAIYAGKFKGDWMTLEMAQCWRDIHRQVVGSELLMVGDKIHKEPSPANYHELMQQALENTPGLTRLGAQSRDEVQNLLRQARVGLSWRAESMNDTVEYSTKILEYGGAGCAAILNRNSLHEALLGKDYPLYANSETEFKQQLIRALSDTVLTQRAADMLRELAKRHTFSSRVNELKEWLNTVPVTTATPTKPTVLVAGHDLKFLGLLQSKLAATGQFEFITDQWQGHNKHDAAASRKLLKQADIIFCEWCLGNIAWYSHNKLPHQRLVARFHAQETRADYLNNVNWQAIDHITFVSEHIRRAAIQAFPKLPLAKTSVIANYLDSNKFTPKKKTGDAPFTLGMVGVAPKSKRLDRAIDLLEALLVTDSRYQLRVKGKHPLEYSWLLNRPDELAYYQQLFERINSNPQLRYKVIFDPAGDNVNDWFTMVGYILSPSEHESFHMAIGEGMLTGAVPVIWNWEGADEIWPKEHVVASLAAASQLVQQTRHDVTAIRAKALAIANTDKVLANWTQFLAG</sequence>
<protein>
    <submittedName>
        <fullName evidence="2">Glycosyltransferase family 1 protein</fullName>
    </submittedName>
</protein>
<dbReference type="Proteomes" id="UP001231109">
    <property type="component" value="Unassembled WGS sequence"/>
</dbReference>
<evidence type="ECO:0000259" key="1">
    <source>
        <dbReference type="Pfam" id="PF13524"/>
    </source>
</evidence>
<evidence type="ECO:0000313" key="3">
    <source>
        <dbReference type="Proteomes" id="UP001231109"/>
    </source>
</evidence>